<evidence type="ECO:0000313" key="2">
    <source>
        <dbReference type="Proteomes" id="UP000001877"/>
    </source>
</evidence>
<evidence type="ECO:0000313" key="1">
    <source>
        <dbReference type="EMBL" id="BAH46387.1"/>
    </source>
</evidence>
<dbReference type="Proteomes" id="UP000001877">
    <property type="component" value="Chromosome"/>
</dbReference>
<name>C0Z738_BREBN</name>
<dbReference type="EMBL" id="AP008955">
    <property type="protein sequence ID" value="BAH46387.1"/>
    <property type="molecule type" value="Genomic_DNA"/>
</dbReference>
<reference evidence="1 2" key="1">
    <citation type="submission" date="2005-03" db="EMBL/GenBank/DDBJ databases">
        <title>Brevibacillus brevis strain 47, complete genome.</title>
        <authorList>
            <person name="Hosoyama A."/>
            <person name="Yamada R."/>
            <person name="Hongo Y."/>
            <person name="Terui Y."/>
            <person name="Ankai A."/>
            <person name="Masuyama W."/>
            <person name="Sekiguchi M."/>
            <person name="Takeda T."/>
            <person name="Asano K."/>
            <person name="Ohji S."/>
            <person name="Ichikawa N."/>
            <person name="Narita S."/>
            <person name="Aoki N."/>
            <person name="Miura H."/>
            <person name="Matsushita S."/>
            <person name="Sekigawa T."/>
            <person name="Yamagata H."/>
            <person name="Yoshikawa H."/>
            <person name="Udaka S."/>
            <person name="Tanikawa S."/>
            <person name="Fujita N."/>
        </authorList>
    </citation>
    <scope>NUCLEOTIDE SEQUENCE [LARGE SCALE GENOMIC DNA]</scope>
    <source>
        <strain evidence="2">47 / JCM 6285 / NBRC 100599</strain>
    </source>
</reference>
<accession>C0Z738</accession>
<sequence>MMYLDLDKSFFFSSLYYRSDLISNVISGIACIRKCCILGSIFLFPLSRFSYLCFHLEQRYRFMSDNIVVECGYFREFCKCIFRTNQKPILILDKDNLLLLG</sequence>
<dbReference type="AlphaFoldDB" id="C0Z738"/>
<gene>
    <name evidence="1" type="ordered locus">BBR47_54100</name>
</gene>
<dbReference type="HOGENOM" id="CLU_2286091_0_0_9"/>
<protein>
    <submittedName>
        <fullName evidence="1">Uncharacterized protein</fullName>
    </submittedName>
</protein>
<proteinExistence type="predicted"/>
<organism evidence="1 2">
    <name type="scientific">Brevibacillus brevis (strain 47 / JCM 6285 / NBRC 100599)</name>
    <dbReference type="NCBI Taxonomy" id="358681"/>
    <lineage>
        <taxon>Bacteria</taxon>
        <taxon>Bacillati</taxon>
        <taxon>Bacillota</taxon>
        <taxon>Bacilli</taxon>
        <taxon>Bacillales</taxon>
        <taxon>Paenibacillaceae</taxon>
        <taxon>Brevibacillus</taxon>
    </lineage>
</organism>
<keyword evidence="2" id="KW-1185">Reference proteome</keyword>
<dbReference type="KEGG" id="bbe:BBR47_54100"/>